<comment type="caution">
    <text evidence="20">The sequence shown here is derived from an EMBL/GenBank/DDBJ whole genome shotgun (WGS) entry which is preliminary data.</text>
</comment>
<dbReference type="InterPro" id="IPR039426">
    <property type="entry name" value="TonB-dep_rcpt-like"/>
</dbReference>
<keyword evidence="11 14" id="KW-0472">Membrane</keyword>
<dbReference type="EMBL" id="JANUXW010000002">
    <property type="protein sequence ID" value="MCS4533422.1"/>
    <property type="molecule type" value="Genomic_DNA"/>
</dbReference>
<dbReference type="SUPFAM" id="SSF56935">
    <property type="entry name" value="Porins"/>
    <property type="match status" value="1"/>
</dbReference>
<dbReference type="Gene3D" id="2.170.130.10">
    <property type="entry name" value="TonB-dependent receptor, plug domain"/>
    <property type="match status" value="1"/>
</dbReference>
<dbReference type="InterPro" id="IPR012910">
    <property type="entry name" value="Plug_dom"/>
</dbReference>
<organism evidence="20 21">
    <name type="scientific">Neisseria montereyensis</name>
    <dbReference type="NCBI Taxonomy" id="2973938"/>
    <lineage>
        <taxon>Bacteria</taxon>
        <taxon>Pseudomonadati</taxon>
        <taxon>Pseudomonadota</taxon>
        <taxon>Betaproteobacteria</taxon>
        <taxon>Neisseriales</taxon>
        <taxon>Neisseriaceae</taxon>
        <taxon>Neisseria</taxon>
    </lineage>
</organism>
<feature type="domain" description="TonB-dependent receptor-like beta-barrel" evidence="18">
    <location>
        <begin position="249"/>
        <end position="696"/>
    </location>
</feature>
<dbReference type="Gene3D" id="2.40.170.20">
    <property type="entry name" value="TonB-dependent receptor, beta-barrel domain"/>
    <property type="match status" value="1"/>
</dbReference>
<evidence type="ECO:0000256" key="17">
    <source>
        <dbReference type="SAM" id="SignalP"/>
    </source>
</evidence>
<dbReference type="PANTHER" id="PTHR32552">
    <property type="entry name" value="FERRICHROME IRON RECEPTOR-RELATED"/>
    <property type="match status" value="1"/>
</dbReference>
<keyword evidence="13 14" id="KW-0998">Cell outer membrane</keyword>
<dbReference type="PROSITE" id="PS52016">
    <property type="entry name" value="TONB_DEPENDENT_REC_3"/>
    <property type="match status" value="1"/>
</dbReference>
<proteinExistence type="inferred from homology"/>
<feature type="signal peptide" evidence="17">
    <location>
        <begin position="1"/>
        <end position="26"/>
    </location>
</feature>
<evidence type="ECO:0000256" key="4">
    <source>
        <dbReference type="ARBA" id="ARBA00022452"/>
    </source>
</evidence>
<reference evidence="20" key="1">
    <citation type="submission" date="2022-08" db="EMBL/GenBank/DDBJ databases">
        <authorList>
            <person name="Volokhov D.V."/>
            <person name="Furtak V.A."/>
            <person name="Zagorodnyaya T.A."/>
        </authorList>
    </citation>
    <scope>NUCLEOTIDE SEQUENCE</scope>
    <source>
        <strain evidence="20">CSL10203-ORH2</strain>
    </source>
</reference>
<dbReference type="InterPro" id="IPR010105">
    <property type="entry name" value="TonB_sidphr_rcpt"/>
</dbReference>
<evidence type="ECO:0000259" key="18">
    <source>
        <dbReference type="Pfam" id="PF00593"/>
    </source>
</evidence>
<evidence type="ECO:0000259" key="19">
    <source>
        <dbReference type="Pfam" id="PF07715"/>
    </source>
</evidence>
<evidence type="ECO:0000256" key="3">
    <source>
        <dbReference type="ARBA" id="ARBA00022448"/>
    </source>
</evidence>
<evidence type="ECO:0000256" key="6">
    <source>
        <dbReference type="ARBA" id="ARBA00022692"/>
    </source>
</evidence>
<evidence type="ECO:0000256" key="7">
    <source>
        <dbReference type="ARBA" id="ARBA00022729"/>
    </source>
</evidence>
<evidence type="ECO:0000256" key="16">
    <source>
        <dbReference type="SAM" id="MobiDB-lite"/>
    </source>
</evidence>
<dbReference type="NCBIfam" id="TIGR01783">
    <property type="entry name" value="TonB-siderophor"/>
    <property type="match status" value="1"/>
</dbReference>
<evidence type="ECO:0000256" key="11">
    <source>
        <dbReference type="ARBA" id="ARBA00023136"/>
    </source>
</evidence>
<feature type="chain" id="PRO_5045287849" evidence="17">
    <location>
        <begin position="27"/>
        <end position="735"/>
    </location>
</feature>
<comment type="subcellular location">
    <subcellularLocation>
        <location evidence="1 14">Cell outer membrane</location>
        <topology evidence="1 14">Multi-pass membrane protein</topology>
    </subcellularLocation>
</comment>
<evidence type="ECO:0000313" key="21">
    <source>
        <dbReference type="Proteomes" id="UP001166947"/>
    </source>
</evidence>
<dbReference type="Pfam" id="PF07715">
    <property type="entry name" value="Plug"/>
    <property type="match status" value="1"/>
</dbReference>
<keyword evidence="6 14" id="KW-0812">Transmembrane</keyword>
<evidence type="ECO:0000256" key="5">
    <source>
        <dbReference type="ARBA" id="ARBA00022496"/>
    </source>
</evidence>
<name>A0ABT2FB85_9NEIS</name>
<dbReference type="InterPro" id="IPR036942">
    <property type="entry name" value="Beta-barrel_TonB_sf"/>
</dbReference>
<keyword evidence="4 14" id="KW-1134">Transmembrane beta strand</keyword>
<evidence type="ECO:0000256" key="13">
    <source>
        <dbReference type="ARBA" id="ARBA00023237"/>
    </source>
</evidence>
<protein>
    <submittedName>
        <fullName evidence="20">TonB-dependent siderophore receptor</fullName>
    </submittedName>
</protein>
<evidence type="ECO:0000256" key="9">
    <source>
        <dbReference type="ARBA" id="ARBA00023065"/>
    </source>
</evidence>
<feature type="region of interest" description="Disordered" evidence="16">
    <location>
        <begin position="407"/>
        <end position="428"/>
    </location>
</feature>
<keyword evidence="9" id="KW-0406">Ion transport</keyword>
<dbReference type="CDD" id="cd01347">
    <property type="entry name" value="ligand_gated_channel"/>
    <property type="match status" value="1"/>
</dbReference>
<dbReference type="Proteomes" id="UP001166947">
    <property type="component" value="Unassembled WGS sequence"/>
</dbReference>
<keyword evidence="10 15" id="KW-0798">TonB box</keyword>
<reference evidence="20" key="2">
    <citation type="journal article" date="2023" name="Curr. Microbiol.">
        <title>Neisseria montereyensis sp. nov., Isolated from Oropharynx of California Sea Lion (Zalophus californianus): Genomic, Phylogenetic, and Phenotypic Study.</title>
        <authorList>
            <person name="Volokhov D.V."/>
            <person name="Zagorodnyaya T.A."/>
            <person name="Furtak V.A."/>
            <person name="Nattanmai G."/>
            <person name="Randall L."/>
            <person name="Jose S."/>
            <person name="Gao Y."/>
            <person name="Gulland F.M."/>
            <person name="Eisenberg T."/>
            <person name="Delmonte P."/>
            <person name="Blom J."/>
            <person name="Mitchell K.K."/>
        </authorList>
    </citation>
    <scope>NUCLEOTIDE SEQUENCE</scope>
    <source>
        <strain evidence="20">CSL10203-ORH2</strain>
    </source>
</reference>
<evidence type="ECO:0000256" key="10">
    <source>
        <dbReference type="ARBA" id="ARBA00023077"/>
    </source>
</evidence>
<evidence type="ECO:0000256" key="12">
    <source>
        <dbReference type="ARBA" id="ARBA00023170"/>
    </source>
</evidence>
<keyword evidence="12 20" id="KW-0675">Receptor</keyword>
<accession>A0ABT2FB85</accession>
<keyword evidence="5" id="KW-0410">Iron transport</keyword>
<keyword evidence="3 14" id="KW-0813">Transport</keyword>
<dbReference type="PANTHER" id="PTHR32552:SF68">
    <property type="entry name" value="FERRICHROME OUTER MEMBRANE TRANSPORTER_PHAGE RECEPTOR"/>
    <property type="match status" value="1"/>
</dbReference>
<dbReference type="InterPro" id="IPR000531">
    <property type="entry name" value="Beta-barrel_TonB"/>
</dbReference>
<sequence length="735" mass="81697">MNYSQFSMKPLCLTLLMLGGVTSVYADDEPTVELESVTITAQRPSAWQSPPGVVAIRSATATKTDTRIDHTPASISVITRDQMRDQGDETVAQALRYTPGVYSESRTSTRYDSIFMRGFGGFGREANFVQYLDGQRLARGLSYLNPNVDPFLLERIDVVRGANSVQYGQISPGGMVNQISRRAHFTPGGEVEARLGNNQQRVLGFDVNQPLGPSGEEKVAVRLGGVYRYNESETDLKTKRYALAPSVTWKIGPKTELTAHAFWQRDPEGGEYNSLPALGTLIDNPAGNVPRHEFLGDRDFERYNRHYYTLGYRFSHSFNDNISFQHNLLYSKGRSSFRNTSLLAYLSGSNWSRTSTAADEHARGLSADMQWRFRFHTGSVQHSLNTGLDYFDTRSDRLLGNLRGAMVPPVDTSNPQPSNIPTPPWNSDSNHKQRQWGIYLQDQIEAGPWLAQLGLRHDKVRTRDTVDVLPARRRTTDTNLTDSKTTYQAGVMYRFASGVSPYLSYSTSFEPTVDANPFGDPFLPTTAKQWEAGLKYRPQGMRALFSGSAFDLTRDNVLTKDVRPGANPNARIQTGQVQVRGLELEARMDLNDRLSTIATGTWLRPKVSRTNIAEEAGKQPVGVPKTMASLWAQYAFLNQNLELAAGVRYVSSSYADVANTFKVPSKTLIDLGARYNLGHISPNLKGAVASLNVHNLTDKEHYGGCFSRGLEGNSTTTQCFPGSRRSVVLGLNYAW</sequence>
<evidence type="ECO:0000256" key="8">
    <source>
        <dbReference type="ARBA" id="ARBA00023004"/>
    </source>
</evidence>
<keyword evidence="8" id="KW-0408">Iron</keyword>
<evidence type="ECO:0000313" key="20">
    <source>
        <dbReference type="EMBL" id="MCS4533422.1"/>
    </source>
</evidence>
<evidence type="ECO:0000256" key="2">
    <source>
        <dbReference type="ARBA" id="ARBA00009810"/>
    </source>
</evidence>
<gene>
    <name evidence="20" type="ORF">NXS09_03795</name>
</gene>
<keyword evidence="7 17" id="KW-0732">Signal</keyword>
<dbReference type="RefSeq" id="WP_259291220.1">
    <property type="nucleotide sequence ID" value="NZ_JANUXW010000002.1"/>
</dbReference>
<comment type="similarity">
    <text evidence="2 14 15">Belongs to the TonB-dependent receptor family.</text>
</comment>
<feature type="domain" description="TonB-dependent receptor plug" evidence="19">
    <location>
        <begin position="69"/>
        <end position="174"/>
    </location>
</feature>
<evidence type="ECO:0000256" key="14">
    <source>
        <dbReference type="PROSITE-ProRule" id="PRU01360"/>
    </source>
</evidence>
<dbReference type="Pfam" id="PF00593">
    <property type="entry name" value="TonB_dep_Rec_b-barrel"/>
    <property type="match status" value="1"/>
</dbReference>
<evidence type="ECO:0000256" key="15">
    <source>
        <dbReference type="RuleBase" id="RU003357"/>
    </source>
</evidence>
<dbReference type="InterPro" id="IPR037066">
    <property type="entry name" value="Plug_dom_sf"/>
</dbReference>
<evidence type="ECO:0000256" key="1">
    <source>
        <dbReference type="ARBA" id="ARBA00004571"/>
    </source>
</evidence>
<keyword evidence="21" id="KW-1185">Reference proteome</keyword>